<dbReference type="eggNOG" id="KOG4067">
    <property type="taxonomic scope" value="Eukaryota"/>
</dbReference>
<evidence type="ECO:0000313" key="2">
    <source>
        <dbReference type="Proteomes" id="UP000095282"/>
    </source>
</evidence>
<dbReference type="Pfam" id="PF21057">
    <property type="entry name" value="Hikeshi-like_C"/>
    <property type="match status" value="1"/>
</dbReference>
<dbReference type="Proteomes" id="UP000095282">
    <property type="component" value="Unplaced"/>
</dbReference>
<dbReference type="GO" id="GO:0030544">
    <property type="term" value="F:Hsp70 protein binding"/>
    <property type="evidence" value="ECO:0007669"/>
    <property type="project" value="TreeGrafter"/>
</dbReference>
<organism evidence="2 3">
    <name type="scientific">Caenorhabditis tropicalis</name>
    <dbReference type="NCBI Taxonomy" id="1561998"/>
    <lineage>
        <taxon>Eukaryota</taxon>
        <taxon>Metazoa</taxon>
        <taxon>Ecdysozoa</taxon>
        <taxon>Nematoda</taxon>
        <taxon>Chromadorea</taxon>
        <taxon>Rhabditida</taxon>
        <taxon>Rhabditina</taxon>
        <taxon>Rhabditomorpha</taxon>
        <taxon>Rhabditoidea</taxon>
        <taxon>Rhabditidae</taxon>
        <taxon>Peloderinae</taxon>
        <taxon>Caenorhabditis</taxon>
    </lineage>
</organism>
<dbReference type="GO" id="GO:0005634">
    <property type="term" value="C:nucleus"/>
    <property type="evidence" value="ECO:0007669"/>
    <property type="project" value="TreeGrafter"/>
</dbReference>
<dbReference type="PANTHER" id="PTHR12925:SF0">
    <property type="entry name" value="PROTEIN HIKESHI"/>
    <property type="match status" value="1"/>
</dbReference>
<dbReference type="GO" id="GO:0005829">
    <property type="term" value="C:cytosol"/>
    <property type="evidence" value="ECO:0007669"/>
    <property type="project" value="TreeGrafter"/>
</dbReference>
<sequence length="102" mass="11463">MQLFSNGSAQIGINAESLSIIEGRQAADGTQASQQSTLVEFADKMIRNLINHTESFTVRLPNPQQGGASQEYIPQSAFQSWYNSFSRRFQANPYFWRALNNS</sequence>
<name>A0A1I7T2W8_9PELO</name>
<feature type="domain" description="Hikeshi-like C-terminal" evidence="1">
    <location>
        <begin position="37"/>
        <end position="97"/>
    </location>
</feature>
<dbReference type="WBParaSite" id="Csp11.Scaffold483.g1902.t1">
    <property type="protein sequence ID" value="Csp11.Scaffold483.g1902.t1"/>
    <property type="gene ID" value="Csp11.Scaffold483.g1902"/>
</dbReference>
<keyword evidence="2" id="KW-1185">Reference proteome</keyword>
<dbReference type="InterPro" id="IPR048364">
    <property type="entry name" value="Hikeshi-like_C"/>
</dbReference>
<dbReference type="AlphaFoldDB" id="A0A1I7T2W8"/>
<accession>A0A1I7T2W8</accession>
<protein>
    <submittedName>
        <fullName evidence="3">DUF775 domain-containing protein</fullName>
    </submittedName>
</protein>
<reference evidence="3" key="1">
    <citation type="submission" date="2016-11" db="UniProtKB">
        <authorList>
            <consortium name="WormBaseParasite"/>
        </authorList>
    </citation>
    <scope>IDENTIFICATION</scope>
</reference>
<evidence type="ECO:0000259" key="1">
    <source>
        <dbReference type="Pfam" id="PF21057"/>
    </source>
</evidence>
<proteinExistence type="predicted"/>
<dbReference type="GO" id="GO:0061608">
    <property type="term" value="F:nuclear import signal receptor activity"/>
    <property type="evidence" value="ECO:0007669"/>
    <property type="project" value="TreeGrafter"/>
</dbReference>
<dbReference type="STRING" id="1561998.A0A1I7T2W8"/>
<dbReference type="InterPro" id="IPR031318">
    <property type="entry name" value="OPI10"/>
</dbReference>
<dbReference type="PANTHER" id="PTHR12925">
    <property type="entry name" value="HIKESHI FAMILY MEMBER"/>
    <property type="match status" value="1"/>
</dbReference>
<dbReference type="GO" id="GO:0006606">
    <property type="term" value="P:protein import into nucleus"/>
    <property type="evidence" value="ECO:0007669"/>
    <property type="project" value="TreeGrafter"/>
</dbReference>
<evidence type="ECO:0000313" key="3">
    <source>
        <dbReference type="WBParaSite" id="Csp11.Scaffold483.g1902.t1"/>
    </source>
</evidence>